<dbReference type="InterPro" id="IPR004839">
    <property type="entry name" value="Aminotransferase_I/II_large"/>
</dbReference>
<dbReference type="EC" id="2.6.1.-" evidence="7"/>
<comment type="similarity">
    <text evidence="2 7">Belongs to the class-I pyridoxal-phosphate-dependent aminotransferase family.</text>
</comment>
<dbReference type="InterPro" id="IPR004838">
    <property type="entry name" value="NHTrfase_class1_PyrdxlP-BS"/>
</dbReference>
<dbReference type="Gene3D" id="3.90.1150.10">
    <property type="entry name" value="Aspartate Aminotransferase, domain 1"/>
    <property type="match status" value="1"/>
</dbReference>
<dbReference type="SUPFAM" id="SSF53383">
    <property type="entry name" value="PLP-dependent transferases"/>
    <property type="match status" value="1"/>
</dbReference>
<evidence type="ECO:0000313" key="10">
    <source>
        <dbReference type="Proteomes" id="UP000070633"/>
    </source>
</evidence>
<dbReference type="PROSITE" id="PS00105">
    <property type="entry name" value="AA_TRANSFER_CLASS_1"/>
    <property type="match status" value="1"/>
</dbReference>
<evidence type="ECO:0000256" key="4">
    <source>
        <dbReference type="ARBA" id="ARBA00022576"/>
    </source>
</evidence>
<feature type="domain" description="Aminotransferase class I/classII large" evidence="8">
    <location>
        <begin position="30"/>
        <end position="374"/>
    </location>
</feature>
<evidence type="ECO:0000256" key="2">
    <source>
        <dbReference type="ARBA" id="ARBA00007441"/>
    </source>
</evidence>
<dbReference type="Pfam" id="PF00155">
    <property type="entry name" value="Aminotran_1_2"/>
    <property type="match status" value="1"/>
</dbReference>
<accession>A0ABR5TK31</accession>
<protein>
    <recommendedName>
        <fullName evidence="7">Aminotransferase</fullName>
        <ecNumber evidence="7">2.6.1.-</ecNumber>
    </recommendedName>
</protein>
<organism evidence="9 10">
    <name type="scientific">candidate division MSBL1 archaeon SCGC-AAA382M17</name>
    <dbReference type="NCBI Taxonomy" id="1698284"/>
    <lineage>
        <taxon>Archaea</taxon>
        <taxon>Methanobacteriati</taxon>
        <taxon>Methanobacteriota</taxon>
        <taxon>candidate division MSBL1</taxon>
    </lineage>
</organism>
<name>A0ABR5TK31_9EURY</name>
<dbReference type="InterPro" id="IPR015422">
    <property type="entry name" value="PyrdxlP-dep_Trfase_small"/>
</dbReference>
<gene>
    <name evidence="9" type="ORF">AKJ55_00185</name>
</gene>
<comment type="subunit">
    <text evidence="3">Homodimer.</text>
</comment>
<keyword evidence="6" id="KW-0663">Pyridoxal phosphate</keyword>
<evidence type="ECO:0000256" key="5">
    <source>
        <dbReference type="ARBA" id="ARBA00022679"/>
    </source>
</evidence>
<evidence type="ECO:0000256" key="3">
    <source>
        <dbReference type="ARBA" id="ARBA00011738"/>
    </source>
</evidence>
<dbReference type="CDD" id="cd00609">
    <property type="entry name" value="AAT_like"/>
    <property type="match status" value="1"/>
</dbReference>
<evidence type="ECO:0000313" key="9">
    <source>
        <dbReference type="EMBL" id="KXB08943.1"/>
    </source>
</evidence>
<dbReference type="Proteomes" id="UP000070633">
    <property type="component" value="Unassembled WGS sequence"/>
</dbReference>
<dbReference type="Gene3D" id="3.40.640.10">
    <property type="entry name" value="Type I PLP-dependent aspartate aminotransferase-like (Major domain)"/>
    <property type="match status" value="1"/>
</dbReference>
<keyword evidence="10" id="KW-1185">Reference proteome</keyword>
<evidence type="ECO:0000256" key="7">
    <source>
        <dbReference type="RuleBase" id="RU000481"/>
    </source>
</evidence>
<evidence type="ECO:0000256" key="6">
    <source>
        <dbReference type="ARBA" id="ARBA00022898"/>
    </source>
</evidence>
<comment type="cofactor">
    <cofactor evidence="1 7">
        <name>pyridoxal 5'-phosphate</name>
        <dbReference type="ChEBI" id="CHEBI:597326"/>
    </cofactor>
</comment>
<evidence type="ECO:0000259" key="8">
    <source>
        <dbReference type="Pfam" id="PF00155"/>
    </source>
</evidence>
<keyword evidence="5 7" id="KW-0808">Transferase</keyword>
<proteinExistence type="inferred from homology"/>
<comment type="caution">
    <text evidence="9">The sequence shown here is derived from an EMBL/GenBank/DDBJ whole genome shotgun (WGS) entry which is preliminary data.</text>
</comment>
<dbReference type="PANTHER" id="PTHR46383">
    <property type="entry name" value="ASPARTATE AMINOTRANSFERASE"/>
    <property type="match status" value="1"/>
</dbReference>
<dbReference type="InterPro" id="IPR015421">
    <property type="entry name" value="PyrdxlP-dep_Trfase_major"/>
</dbReference>
<dbReference type="EMBL" id="LHYI01000002">
    <property type="protein sequence ID" value="KXB08943.1"/>
    <property type="molecule type" value="Genomic_DNA"/>
</dbReference>
<sequence>MTSKRADSIEPSATIRVSDLVKEMREQGEEVISLSIGAPDFNTPEEIKDAAKQALDENETSYTASAGIPELKEAIRNKFERENGIETETDNVMVTPGGKFSIYLICQSLIDEGDKIGIFDPAWVSYPPNAKLAEGRVEWLETDEEFYPDLERLKEEAPDLELLMLNSPNNPTGQVYPEDLIRGVSEVAEDNDLPLLSDEVYEKLIFEGSHYSPASVYSNVITVNSCSKPYAMTGWRIGYFTGPEEIIHAAQKIQSHSVSCATSFAQHGAVEALTSKRVQEKVTEMREEFKERRDLICEGLKEIDGLNFVRPEGAFYCFINYDLDVASLEFCKKLLKAKGVGVTPGLAFGPSRDRWIRISYANSRENLRKALEKIGSFMEEN</sequence>
<dbReference type="PANTHER" id="PTHR46383:SF1">
    <property type="entry name" value="ASPARTATE AMINOTRANSFERASE"/>
    <property type="match status" value="1"/>
</dbReference>
<dbReference type="InterPro" id="IPR050596">
    <property type="entry name" value="AspAT/PAT-like"/>
</dbReference>
<evidence type="ECO:0000256" key="1">
    <source>
        <dbReference type="ARBA" id="ARBA00001933"/>
    </source>
</evidence>
<keyword evidence="4 7" id="KW-0032">Aminotransferase</keyword>
<dbReference type="InterPro" id="IPR015424">
    <property type="entry name" value="PyrdxlP-dep_Trfase"/>
</dbReference>
<reference evidence="9 10" key="1">
    <citation type="journal article" date="2016" name="Sci. Rep.">
        <title>Metabolic traits of an uncultured archaeal lineage -MSBL1- from brine pools of the Red Sea.</title>
        <authorList>
            <person name="Mwirichia R."/>
            <person name="Alam I."/>
            <person name="Rashid M."/>
            <person name="Vinu M."/>
            <person name="Ba-Alawi W."/>
            <person name="Anthony Kamau A."/>
            <person name="Kamanda Ngugi D."/>
            <person name="Goker M."/>
            <person name="Klenk H.P."/>
            <person name="Bajic V."/>
            <person name="Stingl U."/>
        </authorList>
    </citation>
    <scope>NUCLEOTIDE SEQUENCE [LARGE SCALE GENOMIC DNA]</scope>
    <source>
        <strain evidence="9">SCGC-AAA382M17</strain>
    </source>
</reference>